<reference evidence="3" key="1">
    <citation type="submission" date="2014-09" db="EMBL/GenBank/DDBJ databases">
        <authorList>
            <person name="Gomez-Valero L."/>
        </authorList>
    </citation>
    <scope>NUCLEOTIDE SEQUENCE [LARGE SCALE GENOMIC DNA]</scope>
    <source>
        <strain evidence="3">ATCC700992</strain>
    </source>
</reference>
<evidence type="ECO:0000313" key="3">
    <source>
        <dbReference type="Proteomes" id="UP000032430"/>
    </source>
</evidence>
<dbReference type="SUPFAM" id="SSF55729">
    <property type="entry name" value="Acyl-CoA N-acyltransferases (Nat)"/>
    <property type="match status" value="1"/>
</dbReference>
<proteinExistence type="predicted"/>
<name>A0A098G8F7_9GAMM</name>
<dbReference type="EMBL" id="LN614827">
    <property type="protein sequence ID" value="CEG58264.1"/>
    <property type="molecule type" value="Genomic_DNA"/>
</dbReference>
<feature type="domain" description="N-acetyltransferase" evidence="1">
    <location>
        <begin position="155"/>
        <end position="289"/>
    </location>
</feature>
<evidence type="ECO:0000313" key="2">
    <source>
        <dbReference type="EMBL" id="CEG58264.1"/>
    </source>
</evidence>
<dbReference type="GO" id="GO:0016747">
    <property type="term" value="F:acyltransferase activity, transferring groups other than amino-acyl groups"/>
    <property type="evidence" value="ECO:0007669"/>
    <property type="project" value="InterPro"/>
</dbReference>
<gene>
    <name evidence="2" type="ORF">LFA_2910</name>
</gene>
<dbReference type="InterPro" id="IPR016181">
    <property type="entry name" value="Acyl_CoA_acyltransferase"/>
</dbReference>
<organism evidence="2 3">
    <name type="scientific">Legionella fallonii LLAP-10</name>
    <dbReference type="NCBI Taxonomy" id="1212491"/>
    <lineage>
        <taxon>Bacteria</taxon>
        <taxon>Pseudomonadati</taxon>
        <taxon>Pseudomonadota</taxon>
        <taxon>Gammaproteobacteria</taxon>
        <taxon>Legionellales</taxon>
        <taxon>Legionellaceae</taxon>
        <taxon>Legionella</taxon>
    </lineage>
</organism>
<dbReference type="AlphaFoldDB" id="A0A098G8F7"/>
<protein>
    <recommendedName>
        <fullName evidence="1">N-acetyltransferase domain-containing protein</fullName>
    </recommendedName>
</protein>
<dbReference type="Pfam" id="PF13673">
    <property type="entry name" value="Acetyltransf_10"/>
    <property type="match status" value="1"/>
</dbReference>
<dbReference type="RefSeq" id="WP_065814372.1">
    <property type="nucleotide sequence ID" value="NZ_LN614827.1"/>
</dbReference>
<accession>A0A098G8F7</accession>
<dbReference type="Proteomes" id="UP000032430">
    <property type="component" value="Chromosome I"/>
</dbReference>
<dbReference type="STRING" id="1212491.LFA_2910"/>
<dbReference type="KEGG" id="lfa:LFA_2910"/>
<evidence type="ECO:0000259" key="1">
    <source>
        <dbReference type="PROSITE" id="PS51186"/>
    </source>
</evidence>
<dbReference type="OrthoDB" id="5637780at2"/>
<dbReference type="HOGENOM" id="CLU_939399_0_0_6"/>
<keyword evidence="3" id="KW-1185">Reference proteome</keyword>
<dbReference type="Gene3D" id="3.40.630.30">
    <property type="match status" value="1"/>
</dbReference>
<dbReference type="PROSITE" id="PS51186">
    <property type="entry name" value="GNAT"/>
    <property type="match status" value="1"/>
</dbReference>
<sequence>MNAESNTISRLLNELSNEVKRLYGFVKIAGDNFGEPAINSGPCGPFAYAFFKLWNQKFIEKVTIVFIMVKNSDECWHTLIRLPDGSLFDGGYGVHSEEKYRNQFDIEDMLTFDIDLLDKRSYGLNREYPRYCPNFSIKVIEDLIVRYLNLIDKNIIFQKINPTCPLLDTVIKSSIGSPTLERIKQVLQDYELPNRFLIGAISSQTLIAVIGYELKGTQAIIKHISVIDAFKKEGIGKTLIQQLINNCTPSSVTLETDDESVGFYENIGFICTPFKGSYGVRYSCIQDLSSYLHSRR</sequence>
<dbReference type="InterPro" id="IPR000182">
    <property type="entry name" value="GNAT_dom"/>
</dbReference>